<feature type="domain" description="U4/U6.U5 small nuclear ribonucleoprotein 27kDa protein" evidence="9">
    <location>
        <begin position="74"/>
        <end position="128"/>
    </location>
</feature>
<evidence type="ECO:0000256" key="6">
    <source>
        <dbReference type="ARBA" id="ARBA00023187"/>
    </source>
</evidence>
<dbReference type="PANTHER" id="PTHR31077:SF1">
    <property type="entry name" value="U4_U6.U5 SMALL NUCLEAR RIBONUCLEOPROTEIN 27 KDA PROTEIN"/>
    <property type="match status" value="1"/>
</dbReference>
<organism evidence="10 11">
    <name type="scientific">Modicella reniformis</name>
    <dbReference type="NCBI Taxonomy" id="1440133"/>
    <lineage>
        <taxon>Eukaryota</taxon>
        <taxon>Fungi</taxon>
        <taxon>Fungi incertae sedis</taxon>
        <taxon>Mucoromycota</taxon>
        <taxon>Mortierellomycotina</taxon>
        <taxon>Mortierellomycetes</taxon>
        <taxon>Mortierellales</taxon>
        <taxon>Mortierellaceae</taxon>
        <taxon>Modicella</taxon>
    </lineage>
</organism>
<keyword evidence="5" id="KW-0507">mRNA processing</keyword>
<gene>
    <name evidence="10" type="primary">SNRNP27</name>
    <name evidence="10" type="ORF">BGZ65_003732</name>
</gene>
<comment type="caution">
    <text evidence="10">The sequence shown here is derived from an EMBL/GenBank/DDBJ whole genome shotgun (WGS) entry which is preliminary data.</text>
</comment>
<evidence type="ECO:0000256" key="3">
    <source>
        <dbReference type="ARBA" id="ARBA00008218"/>
    </source>
</evidence>
<evidence type="ECO:0000313" key="10">
    <source>
        <dbReference type="EMBL" id="KAG0001166.1"/>
    </source>
</evidence>
<evidence type="ECO:0000256" key="2">
    <source>
        <dbReference type="ARBA" id="ARBA00004123"/>
    </source>
</evidence>
<evidence type="ECO:0000256" key="4">
    <source>
        <dbReference type="ARBA" id="ARBA00011825"/>
    </source>
</evidence>
<proteinExistence type="inferred from homology"/>
<reference evidence="10" key="1">
    <citation type="journal article" date="2020" name="Fungal Divers.">
        <title>Resolving the Mortierellaceae phylogeny through synthesis of multi-gene phylogenetics and phylogenomics.</title>
        <authorList>
            <person name="Vandepol N."/>
            <person name="Liber J."/>
            <person name="Desiro A."/>
            <person name="Na H."/>
            <person name="Kennedy M."/>
            <person name="Barry K."/>
            <person name="Grigoriev I.V."/>
            <person name="Miller A.N."/>
            <person name="O'Donnell K."/>
            <person name="Stajich J.E."/>
            <person name="Bonito G."/>
        </authorList>
    </citation>
    <scope>NUCLEOTIDE SEQUENCE</scope>
    <source>
        <strain evidence="10">MES-2147</strain>
    </source>
</reference>
<keyword evidence="6" id="KW-0508">mRNA splicing</keyword>
<sequence>RSGISRSKSPRSSRRGHKDDVEMEDGEYRRRRDDDSDDDHGSKGSGSKGDNKRKRDNGAGVDTNKPLEELSPEEEEARMMVLMGFGGFDSTKGKHVAGADVSGADIKKQRQYRQYMNRRGGFNRPLDAK</sequence>
<dbReference type="OrthoDB" id="21368at2759"/>
<evidence type="ECO:0000256" key="8">
    <source>
        <dbReference type="SAM" id="MobiDB-lite"/>
    </source>
</evidence>
<keyword evidence="7" id="KW-0539">Nucleus</keyword>
<comment type="subunit">
    <text evidence="4">Part of a tri-snRNP complex.</text>
</comment>
<dbReference type="PANTHER" id="PTHR31077">
    <property type="entry name" value="U4/U6.U5 SMALL NUCLEAR RIBONUCLEOPROTEIN 27 KDA PROTEIN"/>
    <property type="match status" value="1"/>
</dbReference>
<dbReference type="InterPro" id="IPR013957">
    <property type="entry name" value="SNRNP27"/>
</dbReference>
<evidence type="ECO:0000256" key="7">
    <source>
        <dbReference type="ARBA" id="ARBA00023242"/>
    </source>
</evidence>
<comment type="function">
    <text evidence="1">May play a role in mRNA splicing.</text>
</comment>
<evidence type="ECO:0000256" key="5">
    <source>
        <dbReference type="ARBA" id="ARBA00022664"/>
    </source>
</evidence>
<feature type="region of interest" description="Disordered" evidence="8">
    <location>
        <begin position="1"/>
        <end position="73"/>
    </location>
</feature>
<dbReference type="AlphaFoldDB" id="A0A9P6MID1"/>
<feature type="compositionally biased region" description="Basic and acidic residues" evidence="8">
    <location>
        <begin position="26"/>
        <end position="42"/>
    </location>
</feature>
<name>A0A9P6MID1_9FUNG</name>
<keyword evidence="10" id="KW-0687">Ribonucleoprotein</keyword>
<comment type="similarity">
    <text evidence="3">Belongs to the SNUT3 family.</text>
</comment>
<dbReference type="EMBL" id="JAAAHW010000556">
    <property type="protein sequence ID" value="KAG0001166.1"/>
    <property type="molecule type" value="Genomic_DNA"/>
</dbReference>
<dbReference type="Pfam" id="PF08648">
    <property type="entry name" value="SNRNP27"/>
    <property type="match status" value="1"/>
</dbReference>
<accession>A0A9P6MID1</accession>
<dbReference type="Proteomes" id="UP000749646">
    <property type="component" value="Unassembled WGS sequence"/>
</dbReference>
<comment type="subcellular location">
    <subcellularLocation>
        <location evidence="2">Nucleus</location>
    </subcellularLocation>
</comment>
<dbReference type="GO" id="GO:0008380">
    <property type="term" value="P:RNA splicing"/>
    <property type="evidence" value="ECO:0007669"/>
    <property type="project" value="UniProtKB-KW"/>
</dbReference>
<evidence type="ECO:0000313" key="11">
    <source>
        <dbReference type="Proteomes" id="UP000749646"/>
    </source>
</evidence>
<evidence type="ECO:0000256" key="1">
    <source>
        <dbReference type="ARBA" id="ARBA00003632"/>
    </source>
</evidence>
<dbReference type="GO" id="GO:0071011">
    <property type="term" value="C:precatalytic spliceosome"/>
    <property type="evidence" value="ECO:0007669"/>
    <property type="project" value="TreeGrafter"/>
</dbReference>
<feature type="non-terminal residue" evidence="10">
    <location>
        <position position="1"/>
    </location>
</feature>
<dbReference type="GO" id="GO:0006397">
    <property type="term" value="P:mRNA processing"/>
    <property type="evidence" value="ECO:0007669"/>
    <property type="project" value="UniProtKB-KW"/>
</dbReference>
<evidence type="ECO:0000259" key="9">
    <source>
        <dbReference type="Pfam" id="PF08648"/>
    </source>
</evidence>
<keyword evidence="11" id="KW-1185">Reference proteome</keyword>
<protein>
    <submittedName>
        <fullName evidence="10">U4/U6.U5 small nuclear ribonucleoprotein</fullName>
    </submittedName>
</protein>